<evidence type="ECO:0000256" key="2">
    <source>
        <dbReference type="SAM" id="SignalP"/>
    </source>
</evidence>
<dbReference type="SMART" id="SM00020">
    <property type="entry name" value="Tryp_SPc"/>
    <property type="match status" value="3"/>
</dbReference>
<dbReference type="Pfam" id="PF00089">
    <property type="entry name" value="Trypsin"/>
    <property type="match status" value="5"/>
</dbReference>
<dbReference type="InterPro" id="IPR001254">
    <property type="entry name" value="Trypsin_dom"/>
</dbReference>
<evidence type="ECO:0000256" key="1">
    <source>
        <dbReference type="ARBA" id="ARBA00023157"/>
    </source>
</evidence>
<dbReference type="GO" id="GO:0004252">
    <property type="term" value="F:serine-type endopeptidase activity"/>
    <property type="evidence" value="ECO:0007669"/>
    <property type="project" value="InterPro"/>
</dbReference>
<dbReference type="Gene3D" id="2.40.10.10">
    <property type="entry name" value="Trypsin-like serine proteases"/>
    <property type="match status" value="5"/>
</dbReference>
<dbReference type="PANTHER" id="PTHR24252">
    <property type="entry name" value="ACROSIN-RELATED"/>
    <property type="match status" value="1"/>
</dbReference>
<dbReference type="InterPro" id="IPR043504">
    <property type="entry name" value="Peptidase_S1_PA_chymotrypsin"/>
</dbReference>
<dbReference type="Proteomes" id="UP001497472">
    <property type="component" value="Unassembled WGS sequence"/>
</dbReference>
<gene>
    <name evidence="4" type="ORF">LNINA_LOCUS2974</name>
</gene>
<sequence length="713" mass="76654">MRLFTFVVALAACVAAVSSSEIPEWSTSWNYIQRIGIPKAKRIRAAEEQYLASRITGGSPANLGEFPYQAGLLSSITDSTDQGICGGVLLSSTRVLTAAHCWDDGFSRAWQFEVILGSVLIYSGGVRIFSEDVVMHAGWSISTIRNDIAMIRLPQAVQFSIALAACVAAVSSSEIPEWSTSWNYIQRIGIPKAKRIRAAEEQYLASRITGGSPANLGEFPYQAGLLSSITDSTDQGICGGVLLSSTRVLTAAHCWDDGFSRAWQFEVILGSVLIYSGGVRIFSEDVVMHAGWSISTIRNDIAMIRLPQAVQFSIALAACVAAVSSSEIPEWSTSWNYIQRIGIPKAKRIRAAEEQYLASRITGGSPANLGEFPYQAGLLSSITDSTDQGICGGVLLSSTRVLTAAHCWDDGFSRAWQFEVILGSVLIYSGGVRIFSEDVVMHAGWSISTIRNDIAMIRLPQAVQFSIALAACVAAVSSSEIPEWSTSWNYIQRIGIPKAKRIRAAEEQYLASRITGGSPANLGEFPYQAGLLSSITDSTDQGICGGVLLSSTRVLTAAHCWDDGFSRAWQFEVILGSVLIYSGGVRIFSEDVVMHAGWSISTIRNDIAMIRLPQAVQFSIALAACVAAVSSSEIPELSTSWNYIQRIGIPEAKRIRAAEEQYLASRITGGSPANLGEFPYQAGLLSSITGSNNQGICGGVLLSSTRVLTAAHC</sequence>
<dbReference type="InterPro" id="IPR018114">
    <property type="entry name" value="TRYPSIN_HIS"/>
</dbReference>
<dbReference type="PROSITE" id="PS00134">
    <property type="entry name" value="TRYPSIN_HIS"/>
    <property type="match status" value="5"/>
</dbReference>
<keyword evidence="2" id="KW-0732">Signal</keyword>
<dbReference type="PANTHER" id="PTHR24252:SF7">
    <property type="entry name" value="HYALIN"/>
    <property type="match status" value="1"/>
</dbReference>
<feature type="chain" id="PRO_5043483077" description="Peptidase S1 domain-containing protein" evidence="2">
    <location>
        <begin position="20"/>
        <end position="713"/>
    </location>
</feature>
<comment type="caution">
    <text evidence="4">The sequence shown here is derived from an EMBL/GenBank/DDBJ whole genome shotgun (WGS) entry which is preliminary data.</text>
</comment>
<proteinExistence type="predicted"/>
<dbReference type="SUPFAM" id="SSF50494">
    <property type="entry name" value="Trypsin-like serine proteases"/>
    <property type="match status" value="5"/>
</dbReference>
<accession>A0AAV1J3Y5</accession>
<evidence type="ECO:0000313" key="4">
    <source>
        <dbReference type="EMBL" id="CAK1543139.1"/>
    </source>
</evidence>
<dbReference type="AlphaFoldDB" id="A0AAV1J3Y5"/>
<feature type="domain" description="Peptidase S1" evidence="3">
    <location>
        <begin position="361"/>
        <end position="604"/>
    </location>
</feature>
<feature type="domain" description="Peptidase S1" evidence="3">
    <location>
        <begin position="55"/>
        <end position="298"/>
    </location>
</feature>
<dbReference type="InterPro" id="IPR001314">
    <property type="entry name" value="Peptidase_S1A"/>
</dbReference>
<dbReference type="InterPro" id="IPR009003">
    <property type="entry name" value="Peptidase_S1_PA"/>
</dbReference>
<keyword evidence="5" id="KW-1185">Reference proteome</keyword>
<organism evidence="4 5">
    <name type="scientific">Leptosia nina</name>
    <dbReference type="NCBI Taxonomy" id="320188"/>
    <lineage>
        <taxon>Eukaryota</taxon>
        <taxon>Metazoa</taxon>
        <taxon>Ecdysozoa</taxon>
        <taxon>Arthropoda</taxon>
        <taxon>Hexapoda</taxon>
        <taxon>Insecta</taxon>
        <taxon>Pterygota</taxon>
        <taxon>Neoptera</taxon>
        <taxon>Endopterygota</taxon>
        <taxon>Lepidoptera</taxon>
        <taxon>Glossata</taxon>
        <taxon>Ditrysia</taxon>
        <taxon>Papilionoidea</taxon>
        <taxon>Pieridae</taxon>
        <taxon>Pierinae</taxon>
        <taxon>Leptosia</taxon>
    </lineage>
</organism>
<reference evidence="4 5" key="1">
    <citation type="submission" date="2023-11" db="EMBL/GenBank/DDBJ databases">
        <authorList>
            <person name="Okamura Y."/>
        </authorList>
    </citation>
    <scope>NUCLEOTIDE SEQUENCE [LARGE SCALE GENOMIC DNA]</scope>
</reference>
<dbReference type="PRINTS" id="PR00722">
    <property type="entry name" value="CHYMOTRYPSIN"/>
</dbReference>
<evidence type="ECO:0000313" key="5">
    <source>
        <dbReference type="Proteomes" id="UP001497472"/>
    </source>
</evidence>
<dbReference type="EMBL" id="CAVLEF010000004">
    <property type="protein sequence ID" value="CAK1543139.1"/>
    <property type="molecule type" value="Genomic_DNA"/>
</dbReference>
<name>A0AAV1J3Y5_9NEOP</name>
<protein>
    <recommendedName>
        <fullName evidence="3">Peptidase S1 domain-containing protein</fullName>
    </recommendedName>
</protein>
<dbReference type="PROSITE" id="PS50240">
    <property type="entry name" value="TRYPSIN_DOM"/>
    <property type="match status" value="2"/>
</dbReference>
<feature type="signal peptide" evidence="2">
    <location>
        <begin position="1"/>
        <end position="19"/>
    </location>
</feature>
<evidence type="ECO:0000259" key="3">
    <source>
        <dbReference type="PROSITE" id="PS50240"/>
    </source>
</evidence>
<keyword evidence="1" id="KW-1015">Disulfide bond</keyword>
<dbReference type="GO" id="GO:0006508">
    <property type="term" value="P:proteolysis"/>
    <property type="evidence" value="ECO:0007669"/>
    <property type="project" value="InterPro"/>
</dbReference>